<evidence type="ECO:0000256" key="7">
    <source>
        <dbReference type="ARBA" id="ARBA00023054"/>
    </source>
</evidence>
<gene>
    <name evidence="11" type="ORF">P4O66_008736</name>
</gene>
<evidence type="ECO:0008006" key="13">
    <source>
        <dbReference type="Google" id="ProtNLM"/>
    </source>
</evidence>
<feature type="compositionally biased region" description="Basic and acidic residues" evidence="10">
    <location>
        <begin position="144"/>
        <end position="173"/>
    </location>
</feature>
<reference evidence="11" key="1">
    <citation type="submission" date="2023-03" db="EMBL/GenBank/DDBJ databases">
        <title>Electrophorus voltai genome.</title>
        <authorList>
            <person name="Bian C."/>
        </authorList>
    </citation>
    <scope>NUCLEOTIDE SEQUENCE</scope>
    <source>
        <strain evidence="11">CB-2022</strain>
        <tissue evidence="11">Muscle</tissue>
    </source>
</reference>
<dbReference type="PANTHER" id="PTHR46507:SF2">
    <property type="entry name" value="AFADIN- AND ALPHA-ACTININ-BINDING PROTEIN"/>
    <property type="match status" value="1"/>
</dbReference>
<dbReference type="AlphaFoldDB" id="A0AAD8ZF78"/>
<feature type="region of interest" description="Disordered" evidence="10">
    <location>
        <begin position="42"/>
        <end position="63"/>
    </location>
</feature>
<evidence type="ECO:0000256" key="8">
    <source>
        <dbReference type="ARBA" id="ARBA00023212"/>
    </source>
</evidence>
<dbReference type="Pfam" id="PF11559">
    <property type="entry name" value="ADIP"/>
    <property type="match status" value="1"/>
</dbReference>
<feature type="region of interest" description="Disordered" evidence="10">
    <location>
        <begin position="143"/>
        <end position="173"/>
    </location>
</feature>
<evidence type="ECO:0000256" key="10">
    <source>
        <dbReference type="SAM" id="MobiDB-lite"/>
    </source>
</evidence>
<dbReference type="GO" id="GO:0005912">
    <property type="term" value="C:adherens junction"/>
    <property type="evidence" value="ECO:0007669"/>
    <property type="project" value="UniProtKB-SubCell"/>
</dbReference>
<comment type="caution">
    <text evidence="11">The sequence shown here is derived from an EMBL/GenBank/DDBJ whole genome shotgun (WGS) entry which is preliminary data.</text>
</comment>
<feature type="compositionally biased region" description="Low complexity" evidence="10">
    <location>
        <begin position="524"/>
        <end position="535"/>
    </location>
</feature>
<evidence type="ECO:0000313" key="12">
    <source>
        <dbReference type="Proteomes" id="UP001239994"/>
    </source>
</evidence>
<comment type="subcellular location">
    <subcellularLocation>
        <location evidence="1">Cell junction</location>
        <location evidence="1">Adherens junction</location>
    </subcellularLocation>
    <subcellularLocation>
        <location evidence="2">Cytoplasm</location>
        <location evidence="2">Cytoskeleton</location>
        <location evidence="2">Microtubule organizing center</location>
        <location evidence="2">Centrosome</location>
        <location evidence="2">Centriolar satellite</location>
    </subcellularLocation>
</comment>
<keyword evidence="8" id="KW-0206">Cytoskeleton</keyword>
<evidence type="ECO:0000256" key="9">
    <source>
        <dbReference type="SAM" id="Coils"/>
    </source>
</evidence>
<keyword evidence="4" id="KW-0963">Cytoplasm</keyword>
<feature type="compositionally biased region" description="Polar residues" evidence="10">
    <location>
        <begin position="536"/>
        <end position="547"/>
    </location>
</feature>
<dbReference type="GO" id="GO:0035735">
    <property type="term" value="P:intraciliary transport involved in cilium assembly"/>
    <property type="evidence" value="ECO:0007669"/>
    <property type="project" value="TreeGrafter"/>
</dbReference>
<feature type="coiled-coil region" evidence="9">
    <location>
        <begin position="275"/>
        <end position="302"/>
    </location>
</feature>
<evidence type="ECO:0000256" key="1">
    <source>
        <dbReference type="ARBA" id="ARBA00004536"/>
    </source>
</evidence>
<dbReference type="Proteomes" id="UP001239994">
    <property type="component" value="Unassembled WGS sequence"/>
</dbReference>
<evidence type="ECO:0000256" key="2">
    <source>
        <dbReference type="ARBA" id="ARBA00004607"/>
    </source>
</evidence>
<dbReference type="InterPro" id="IPR021622">
    <property type="entry name" value="Afadin/alpha-actinin-bd"/>
</dbReference>
<dbReference type="GO" id="GO:0034451">
    <property type="term" value="C:centriolar satellite"/>
    <property type="evidence" value="ECO:0007669"/>
    <property type="project" value="UniProtKB-SubCell"/>
</dbReference>
<dbReference type="EMBL" id="JAROKS010000014">
    <property type="protein sequence ID" value="KAK1797364.1"/>
    <property type="molecule type" value="Genomic_DNA"/>
</dbReference>
<evidence type="ECO:0000256" key="3">
    <source>
        <dbReference type="ARBA" id="ARBA00009291"/>
    </source>
</evidence>
<proteinExistence type="inferred from homology"/>
<keyword evidence="6" id="KW-0965">Cell junction</keyword>
<dbReference type="PANTHER" id="PTHR46507">
    <property type="entry name" value="AFADIN- AND ALPHA-ACTININ-BINDING PROTEIN"/>
    <property type="match status" value="1"/>
</dbReference>
<comment type="similarity">
    <text evidence="3">Belongs to the ADIP family.</text>
</comment>
<keyword evidence="5" id="KW-0130">Cell adhesion</keyword>
<name>A0AAD8ZF78_9TELE</name>
<organism evidence="11 12">
    <name type="scientific">Electrophorus voltai</name>
    <dbReference type="NCBI Taxonomy" id="2609070"/>
    <lineage>
        <taxon>Eukaryota</taxon>
        <taxon>Metazoa</taxon>
        <taxon>Chordata</taxon>
        <taxon>Craniata</taxon>
        <taxon>Vertebrata</taxon>
        <taxon>Euteleostomi</taxon>
        <taxon>Actinopterygii</taxon>
        <taxon>Neopterygii</taxon>
        <taxon>Teleostei</taxon>
        <taxon>Ostariophysi</taxon>
        <taxon>Gymnotiformes</taxon>
        <taxon>Gymnotoidei</taxon>
        <taxon>Gymnotidae</taxon>
        <taxon>Electrophorus</taxon>
    </lineage>
</organism>
<feature type="region of interest" description="Disordered" evidence="10">
    <location>
        <begin position="309"/>
        <end position="338"/>
    </location>
</feature>
<dbReference type="GO" id="GO:0007155">
    <property type="term" value="P:cell adhesion"/>
    <property type="evidence" value="ECO:0007669"/>
    <property type="project" value="UniProtKB-KW"/>
</dbReference>
<keyword evidence="7 9" id="KW-0175">Coiled coil</keyword>
<dbReference type="InterPro" id="IPR052300">
    <property type="entry name" value="Adhesion_Centrosome_assoc"/>
</dbReference>
<evidence type="ECO:0000256" key="5">
    <source>
        <dbReference type="ARBA" id="ARBA00022889"/>
    </source>
</evidence>
<keyword evidence="12" id="KW-1185">Reference proteome</keyword>
<protein>
    <recommendedName>
        <fullName evidence="13">Afadin- and alpha-actinin-binding protein-like</fullName>
    </recommendedName>
</protein>
<dbReference type="GO" id="GO:0036064">
    <property type="term" value="C:ciliary basal body"/>
    <property type="evidence" value="ECO:0007669"/>
    <property type="project" value="TreeGrafter"/>
</dbReference>
<accession>A0AAD8ZF78</accession>
<evidence type="ECO:0000256" key="4">
    <source>
        <dbReference type="ARBA" id="ARBA00022490"/>
    </source>
</evidence>
<evidence type="ECO:0000256" key="6">
    <source>
        <dbReference type="ARBA" id="ARBA00022949"/>
    </source>
</evidence>
<sequence>MGDWWTPPMMPDPGLGRFQQAAVTPGFAVLCAGIREFSSVSHIDESPSRHRSPPATRASETNSKHSYSVLTAFCTEENIPQCVAYVNQEAAALGLCGVCVEARGAGPSLGAASALNLLYELLQLQRRGQRTLHDLETQQLKNNSDLEHLQHNNSRLKDQLEHTRRENSGLHEGERQLQLKIRTLQRYLKSEKEEVQKLQSIIASRATQYNHDAKRKERESAKLKERLNQLLVDKRDKRLAIEVANCVGRADGKRSLWKTSKMEARHEGEMYKALLSDYEGRHQVLLQENAELKKLLQLMKKDMVSMLSPRKTTRAHMPAEDSLEQAGSEPDDELCEGSRDPLEQMCEQAREQLANSIRLQWRRLKSHMQRLDSQVSLAASREQEEVISRREHEEAITHMKMELQQCTEFIQTQQQLLQQQLSLPCDEETAALLNDGYLLEEKERLKEEWSLFHEQKKNFEMERKNFTEAAIRLGHERKAFEEDRALWLKTQFLNMAPFVGHRRHATSESRRALTIGAQSGAKVPSSPAPSCTSASHTGLSTPTSDPMTLPSTAELYRTLQLIPDSRWYSS</sequence>
<feature type="region of interest" description="Disordered" evidence="10">
    <location>
        <begin position="516"/>
        <end position="547"/>
    </location>
</feature>
<evidence type="ECO:0000313" key="11">
    <source>
        <dbReference type="EMBL" id="KAK1797364.1"/>
    </source>
</evidence>